<protein>
    <submittedName>
        <fullName evidence="1">Uncharacterized protein</fullName>
    </submittedName>
</protein>
<organism evidence="1">
    <name type="scientific">marine sediment metagenome</name>
    <dbReference type="NCBI Taxonomy" id="412755"/>
    <lineage>
        <taxon>unclassified sequences</taxon>
        <taxon>metagenomes</taxon>
        <taxon>ecological metagenomes</taxon>
    </lineage>
</organism>
<dbReference type="EMBL" id="BARV01019420">
    <property type="protein sequence ID" value="GAI30660.1"/>
    <property type="molecule type" value="Genomic_DNA"/>
</dbReference>
<dbReference type="InterPro" id="IPR023833">
    <property type="entry name" value="Signal_pept_SipW-depend-type"/>
</dbReference>
<dbReference type="NCBIfam" id="TIGR04088">
    <property type="entry name" value="cognate_SipW"/>
    <property type="match status" value="1"/>
</dbReference>
<comment type="caution">
    <text evidence="1">The sequence shown here is derived from an EMBL/GenBank/DDBJ whole genome shotgun (WGS) entry which is preliminary data.</text>
</comment>
<reference evidence="1" key="1">
    <citation type="journal article" date="2014" name="Front. Microbiol.">
        <title>High frequency of phylogenetically diverse reductive dehalogenase-homologous genes in deep subseafloor sedimentary metagenomes.</title>
        <authorList>
            <person name="Kawai M."/>
            <person name="Futagami T."/>
            <person name="Toyoda A."/>
            <person name="Takaki Y."/>
            <person name="Nishi S."/>
            <person name="Hori S."/>
            <person name="Arai W."/>
            <person name="Tsubouchi T."/>
            <person name="Morono Y."/>
            <person name="Uchiyama I."/>
            <person name="Ito T."/>
            <person name="Fujiyama A."/>
            <person name="Inagaki F."/>
            <person name="Takami H."/>
        </authorList>
    </citation>
    <scope>NUCLEOTIDE SEQUENCE</scope>
    <source>
        <strain evidence="1">Expedition CK06-06</strain>
    </source>
</reference>
<evidence type="ECO:0000313" key="1">
    <source>
        <dbReference type="EMBL" id="GAI30660.1"/>
    </source>
</evidence>
<dbReference type="InterPro" id="IPR022121">
    <property type="entry name" value="Peptidase_M73_camelysin"/>
</dbReference>
<dbReference type="AlphaFoldDB" id="X1NV45"/>
<sequence length="119" mass="13437">MIKKSLFKIISLLLIIGLNWTGLSAIGKTFAFFNDTENSANNVFQAGVLDMTVRPGQNNFTPNAENMMHGDQVNRDIYIGKTADSSSLKHKVSYEFVGGNEDFCSRLQLKVWYNPYHLE</sequence>
<name>X1NV45_9ZZZZ</name>
<dbReference type="Pfam" id="PF12389">
    <property type="entry name" value="Peptidase_M73"/>
    <property type="match status" value="1"/>
</dbReference>
<accession>X1NV45</accession>
<proteinExistence type="predicted"/>
<gene>
    <name evidence="1" type="ORF">S06H3_32639</name>
</gene>